<name>I3YC82_THIV6</name>
<keyword evidence="1" id="KW-0732">Signal</keyword>
<protein>
    <recommendedName>
        <fullName evidence="4">Beta-galactosidase</fullName>
    </recommendedName>
</protein>
<organism evidence="2 3">
    <name type="scientific">Thiocystis violascens (strain ATCC 17096 / DSM 198 / 6111)</name>
    <name type="common">Chromatium violascens</name>
    <dbReference type="NCBI Taxonomy" id="765911"/>
    <lineage>
        <taxon>Bacteria</taxon>
        <taxon>Pseudomonadati</taxon>
        <taxon>Pseudomonadota</taxon>
        <taxon>Gammaproteobacteria</taxon>
        <taxon>Chromatiales</taxon>
        <taxon>Chromatiaceae</taxon>
        <taxon>Thiocystis</taxon>
    </lineage>
</organism>
<evidence type="ECO:0000256" key="1">
    <source>
        <dbReference type="SAM" id="SignalP"/>
    </source>
</evidence>
<dbReference type="HOGENOM" id="CLU_025999_0_0_6"/>
<dbReference type="SUPFAM" id="SSF51445">
    <property type="entry name" value="(Trans)glycosidases"/>
    <property type="match status" value="1"/>
</dbReference>
<dbReference type="KEGG" id="tvi:Thivi_2681"/>
<evidence type="ECO:0000313" key="2">
    <source>
        <dbReference type="EMBL" id="AFL74600.1"/>
    </source>
</evidence>
<dbReference type="RefSeq" id="WP_014779034.1">
    <property type="nucleotide sequence ID" value="NC_018012.1"/>
</dbReference>
<proteinExistence type="predicted"/>
<dbReference type="EMBL" id="CP003154">
    <property type="protein sequence ID" value="AFL74600.1"/>
    <property type="molecule type" value="Genomic_DNA"/>
</dbReference>
<gene>
    <name evidence="2" type="ordered locus">Thivi_2681</name>
</gene>
<reference evidence="2 3" key="1">
    <citation type="submission" date="2012-06" db="EMBL/GenBank/DDBJ databases">
        <title>Complete sequence of Thiocystis violascens DSM 198.</title>
        <authorList>
            <consortium name="US DOE Joint Genome Institute"/>
            <person name="Lucas S."/>
            <person name="Han J."/>
            <person name="Lapidus A."/>
            <person name="Cheng J.-F."/>
            <person name="Goodwin L."/>
            <person name="Pitluck S."/>
            <person name="Peters L."/>
            <person name="Ovchinnikova G."/>
            <person name="Teshima H."/>
            <person name="Detter J.C."/>
            <person name="Han C."/>
            <person name="Tapia R."/>
            <person name="Land M."/>
            <person name="Hauser L."/>
            <person name="Kyrpides N."/>
            <person name="Ivanova N."/>
            <person name="Pagani I."/>
            <person name="Vogl K."/>
            <person name="Liu Z."/>
            <person name="Frigaard N.-U."/>
            <person name="Bryant D."/>
            <person name="Woyke T."/>
        </authorList>
    </citation>
    <scope>NUCLEOTIDE SEQUENCE [LARGE SCALE GENOMIC DNA]</scope>
    <source>
        <strain evidence="3">ATCC 17096 / DSM 198 / 6111</strain>
    </source>
</reference>
<dbReference type="OrthoDB" id="1987661at2"/>
<dbReference type="InterPro" id="IPR017853">
    <property type="entry name" value="GH"/>
</dbReference>
<dbReference type="STRING" id="765911.Thivi_2681"/>
<accession>I3YC82</accession>
<dbReference type="Gene3D" id="3.20.20.80">
    <property type="entry name" value="Glycosidases"/>
    <property type="match status" value="1"/>
</dbReference>
<feature type="chain" id="PRO_5003682595" description="Beta-galactosidase" evidence="1">
    <location>
        <begin position="22"/>
        <end position="556"/>
    </location>
</feature>
<evidence type="ECO:0008006" key="4">
    <source>
        <dbReference type="Google" id="ProtNLM"/>
    </source>
</evidence>
<dbReference type="AlphaFoldDB" id="I3YC82"/>
<keyword evidence="3" id="KW-1185">Reference proteome</keyword>
<dbReference type="eggNOG" id="COG2730">
    <property type="taxonomic scope" value="Bacteria"/>
</dbReference>
<feature type="signal peptide" evidence="1">
    <location>
        <begin position="1"/>
        <end position="21"/>
    </location>
</feature>
<evidence type="ECO:0000313" key="3">
    <source>
        <dbReference type="Proteomes" id="UP000006062"/>
    </source>
</evidence>
<dbReference type="Proteomes" id="UP000006062">
    <property type="component" value="Chromosome"/>
</dbReference>
<sequence length="556" mass="61988">MNIIARLALILFCLTMRPTFAGDRETPEIQRAEQPTPIVAAHYFGRHWPKNFLSAFRREHVLEDLKRLRADGFNTVIFLVSWGDFQPVIDPCCAWDERAFARLDFLLEEAARAGLKVILRVGYAWSFHPLAEPSHARIDRLVNDDSARAAYLAFADRLGREVRAHPQVIMTFMSWEDQWLRRIAPEAIPTFDDYLSLLPATARPSPGAPLPTPAGAGAALFNAYWDWLAMDRLHDPARPLLPNLSYEIRVDKDPSYATGEDGTQQLVGWLDHRALYRQRGSAPVTIYWAPYWGAENTGEHLSAHRSAELLTALLRETREFSGQREIFIDQFNVVDNTPGHENNAILAPEEIDGFLNEAICVMQQHGVIGYGYWTTRDYRESPLHNPSFGYGLEGWILTPAHSHPPSSELHNLPNGDLELELSSGDALEQTVTTAYGRLPAPDARPDRVCVEVDAAGVGALTISAGDPTQPSRLPFAPGTDRMQCADIVALPADERLTLRLLAEADTSLRLHGVWLFDHTQFGGLYDVDGKPGPLHASLVRLNREFGSGTPPSRCAP</sequence>